<dbReference type="OrthoDB" id="4688138at2"/>
<dbReference type="PROSITE" id="PS51257">
    <property type="entry name" value="PROKAR_LIPOPROTEIN"/>
    <property type="match status" value="1"/>
</dbReference>
<evidence type="ECO:0000313" key="1">
    <source>
        <dbReference type="EMBL" id="ORA71826.1"/>
    </source>
</evidence>
<dbReference type="Proteomes" id="UP000192801">
    <property type="component" value="Unassembled WGS sequence"/>
</dbReference>
<keyword evidence="2" id="KW-1185">Reference proteome</keyword>
<accession>A0A1X0DHF4</accession>
<proteinExistence type="predicted"/>
<gene>
    <name evidence="1" type="ORF">BST26_07210</name>
</gene>
<comment type="caution">
    <text evidence="1">The sequence shown here is derived from an EMBL/GenBank/DDBJ whole genome shotgun (WGS) entry which is preliminary data.</text>
</comment>
<dbReference type="RefSeq" id="WP_083030083.1">
    <property type="nucleotide sequence ID" value="NZ_AP022618.1"/>
</dbReference>
<dbReference type="AlphaFoldDB" id="A0A1X0DHF4"/>
<sequence length="300" mass="30896">MTRKPARAFLAVLLTLTAVLAGCGTTGDQRVFGAQSVPLGQSLAVLGWNISVANLRFADDKVLIDVDAAPSDPSAPRADAREVRFGLYGALAHPVEATGLGSCDAVVGSDVNPLRTSADAFSGTVCLGPVSDQAQVRGVYLYSPRDRIAGSTVAYPAAFPLGLPRTPVSDSGLVLYSTSAEAWRADGNVLTPASLGDPVAFTGKGYLLLGLRAEAVAERYRDEAAERGGPLMIVIAPTLPAPGLNPACQAYGSSVLIMPESSLDAVAVSASLCAQGDVNEAVLYPTVSIIGTHAGLWTRT</sequence>
<organism evidence="1 2">
    <name type="scientific">Mycolicibacterium insubricum</name>
    <dbReference type="NCBI Taxonomy" id="444597"/>
    <lineage>
        <taxon>Bacteria</taxon>
        <taxon>Bacillati</taxon>
        <taxon>Actinomycetota</taxon>
        <taxon>Actinomycetes</taxon>
        <taxon>Mycobacteriales</taxon>
        <taxon>Mycobacteriaceae</taxon>
        <taxon>Mycolicibacterium</taxon>
    </lineage>
</organism>
<dbReference type="STRING" id="444597.BST26_07210"/>
<protein>
    <submittedName>
        <fullName evidence="1">Uncharacterized protein</fullName>
    </submittedName>
</protein>
<name>A0A1X0DHF4_9MYCO</name>
<evidence type="ECO:0000313" key="2">
    <source>
        <dbReference type="Proteomes" id="UP000192801"/>
    </source>
</evidence>
<reference evidence="1 2" key="1">
    <citation type="submission" date="2016-12" db="EMBL/GenBank/DDBJ databases">
        <title>The new phylogeny of genus Mycobacterium.</title>
        <authorList>
            <person name="Tortoli E."/>
            <person name="Trovato A."/>
            <person name="Cirillo D.M."/>
        </authorList>
    </citation>
    <scope>NUCLEOTIDE SEQUENCE [LARGE SCALE GENOMIC DNA]</scope>
    <source>
        <strain evidence="1 2">DSM 45130</strain>
    </source>
</reference>
<dbReference type="EMBL" id="MVHS01000011">
    <property type="protein sequence ID" value="ORA71826.1"/>
    <property type="molecule type" value="Genomic_DNA"/>
</dbReference>